<dbReference type="InterPro" id="IPR007208">
    <property type="entry name" value="MrpF/PhaF-like"/>
</dbReference>
<comment type="caution">
    <text evidence="7">The sequence shown here is derived from an EMBL/GenBank/DDBJ whole genome shotgun (WGS) entry which is preliminary data.</text>
</comment>
<dbReference type="Pfam" id="PF04066">
    <property type="entry name" value="MrpF_PhaF"/>
    <property type="match status" value="1"/>
</dbReference>
<comment type="subcellular location">
    <subcellularLocation>
        <location evidence="1">Cell membrane</location>
        <topology evidence="1">Multi-pass membrane protein</topology>
    </subcellularLocation>
</comment>
<dbReference type="Proteomes" id="UP000054703">
    <property type="component" value="Unassembled WGS sequence"/>
</dbReference>
<sequence>MLLSLLITTLGILRGTVLNRLVFLQISGNITTITALLLCEFYGRAAYFDVPLTMAILTFISILIFIRYLE</sequence>
<gene>
    <name evidence="7" type="ORF">Lsan_2665</name>
</gene>
<dbReference type="PATRIC" id="fig|45074.5.peg.2869"/>
<dbReference type="EMBL" id="LNYU01000078">
    <property type="protein sequence ID" value="KTD57043.1"/>
    <property type="molecule type" value="Genomic_DNA"/>
</dbReference>
<keyword evidence="8" id="KW-1185">Reference proteome</keyword>
<evidence type="ECO:0000256" key="3">
    <source>
        <dbReference type="ARBA" id="ARBA00022692"/>
    </source>
</evidence>
<dbReference type="AlphaFoldDB" id="A0A0W0YKB2"/>
<reference evidence="7 8" key="1">
    <citation type="submission" date="2015-11" db="EMBL/GenBank/DDBJ databases">
        <title>Genomic analysis of 38 Legionella species identifies large and diverse effector repertoires.</title>
        <authorList>
            <person name="Burstein D."/>
            <person name="Amaro F."/>
            <person name="Zusman T."/>
            <person name="Lifshitz Z."/>
            <person name="Cohen O."/>
            <person name="Gilbert J.A."/>
            <person name="Pupko T."/>
            <person name="Shuman H.A."/>
            <person name="Segal G."/>
        </authorList>
    </citation>
    <scope>NUCLEOTIDE SEQUENCE [LARGE SCALE GENOMIC DNA]</scope>
    <source>
        <strain evidence="7 8">SC-63-C7</strain>
    </source>
</reference>
<keyword evidence="3 6" id="KW-0812">Transmembrane</keyword>
<keyword evidence="5 6" id="KW-0472">Membrane</keyword>
<protein>
    <submittedName>
        <fullName evidence="7">Putative monovalent cation/H+ antiporter subunit F</fullName>
    </submittedName>
</protein>
<evidence type="ECO:0000256" key="6">
    <source>
        <dbReference type="SAM" id="Phobius"/>
    </source>
</evidence>
<evidence type="ECO:0000256" key="4">
    <source>
        <dbReference type="ARBA" id="ARBA00022989"/>
    </source>
</evidence>
<evidence type="ECO:0000313" key="7">
    <source>
        <dbReference type="EMBL" id="KTD57043.1"/>
    </source>
</evidence>
<evidence type="ECO:0000256" key="1">
    <source>
        <dbReference type="ARBA" id="ARBA00004651"/>
    </source>
</evidence>
<dbReference type="GO" id="GO:0015075">
    <property type="term" value="F:monoatomic ion transmembrane transporter activity"/>
    <property type="evidence" value="ECO:0007669"/>
    <property type="project" value="InterPro"/>
</dbReference>
<feature type="transmembrane region" description="Helical" evidence="6">
    <location>
        <begin position="50"/>
        <end position="69"/>
    </location>
</feature>
<evidence type="ECO:0000256" key="2">
    <source>
        <dbReference type="ARBA" id="ARBA00022475"/>
    </source>
</evidence>
<accession>A0A0W0YKB2</accession>
<keyword evidence="2" id="KW-1003">Cell membrane</keyword>
<name>A0A0W0YKB2_9GAMM</name>
<proteinExistence type="predicted"/>
<organism evidence="7 8">
    <name type="scientific">Legionella santicrucis</name>
    <dbReference type="NCBI Taxonomy" id="45074"/>
    <lineage>
        <taxon>Bacteria</taxon>
        <taxon>Pseudomonadati</taxon>
        <taxon>Pseudomonadota</taxon>
        <taxon>Gammaproteobacteria</taxon>
        <taxon>Legionellales</taxon>
        <taxon>Legionellaceae</taxon>
        <taxon>Legionella</taxon>
    </lineage>
</organism>
<evidence type="ECO:0000313" key="8">
    <source>
        <dbReference type="Proteomes" id="UP000054703"/>
    </source>
</evidence>
<dbReference type="GO" id="GO:0005886">
    <property type="term" value="C:plasma membrane"/>
    <property type="evidence" value="ECO:0007669"/>
    <property type="project" value="UniProtKB-SubCell"/>
</dbReference>
<feature type="transmembrane region" description="Helical" evidence="6">
    <location>
        <begin position="24"/>
        <end position="43"/>
    </location>
</feature>
<keyword evidence="4 6" id="KW-1133">Transmembrane helix</keyword>
<dbReference type="STRING" id="45074.Lsan_2665"/>
<evidence type="ECO:0000256" key="5">
    <source>
        <dbReference type="ARBA" id="ARBA00023136"/>
    </source>
</evidence>